<keyword evidence="2" id="KW-1133">Transmembrane helix</keyword>
<feature type="transmembrane region" description="Helical" evidence="2">
    <location>
        <begin position="112"/>
        <end position="132"/>
    </location>
</feature>
<keyword evidence="2" id="KW-0472">Membrane</keyword>
<dbReference type="InterPro" id="IPR016795">
    <property type="entry name" value="UCP021697"/>
</dbReference>
<proteinExistence type="predicted"/>
<evidence type="ECO:0000313" key="4">
    <source>
        <dbReference type="Proteomes" id="UP001500979"/>
    </source>
</evidence>
<name>A0ABN3VGT3_9PSEU</name>
<dbReference type="InterPro" id="IPR051791">
    <property type="entry name" value="Pra-immunoreactive"/>
</dbReference>
<gene>
    <name evidence="3" type="ORF">GCM10010470_37790</name>
</gene>
<dbReference type="EMBL" id="BAAAUX010000016">
    <property type="protein sequence ID" value="GAA2799121.1"/>
    <property type="molecule type" value="Genomic_DNA"/>
</dbReference>
<evidence type="ECO:0000313" key="3">
    <source>
        <dbReference type="EMBL" id="GAA2799121.1"/>
    </source>
</evidence>
<keyword evidence="2" id="KW-0812">Transmembrane</keyword>
<dbReference type="PIRSF" id="PIRSF021697">
    <property type="entry name" value="UCP021697"/>
    <property type="match status" value="1"/>
</dbReference>
<dbReference type="PANTHER" id="PTHR36115">
    <property type="entry name" value="PROLINE-RICH ANTIGEN HOMOLOG-RELATED"/>
    <property type="match status" value="1"/>
</dbReference>
<feature type="transmembrane region" description="Helical" evidence="2">
    <location>
        <begin position="45"/>
        <end position="62"/>
    </location>
</feature>
<evidence type="ECO:0000256" key="2">
    <source>
        <dbReference type="SAM" id="Phobius"/>
    </source>
</evidence>
<feature type="region of interest" description="Disordered" evidence="1">
    <location>
        <begin position="1"/>
        <end position="37"/>
    </location>
</feature>
<feature type="transmembrane region" description="Helical" evidence="2">
    <location>
        <begin position="74"/>
        <end position="100"/>
    </location>
</feature>
<sequence>MTGSWLNGPRAARDNDSDDAPRWRGERLGLPESGPGSAAPVGRRILAFLVDITLAALVTWAFTAPAPPGNWSLLGWFVITVVPVSFFGVTPGMVLLRIWVARVDGSSMVGPWRAVVRCVLTFLIIPAVVWNLDGRSWHDRITKTLVLRR</sequence>
<accession>A0ABN3VGT3</accession>
<dbReference type="Proteomes" id="UP001500979">
    <property type="component" value="Unassembled WGS sequence"/>
</dbReference>
<comment type="caution">
    <text evidence="3">The sequence shown here is derived from an EMBL/GenBank/DDBJ whole genome shotgun (WGS) entry which is preliminary data.</text>
</comment>
<organism evidence="3 4">
    <name type="scientific">Saccharopolyspora taberi</name>
    <dbReference type="NCBI Taxonomy" id="60895"/>
    <lineage>
        <taxon>Bacteria</taxon>
        <taxon>Bacillati</taxon>
        <taxon>Actinomycetota</taxon>
        <taxon>Actinomycetes</taxon>
        <taxon>Pseudonocardiales</taxon>
        <taxon>Pseudonocardiaceae</taxon>
        <taxon>Saccharopolyspora</taxon>
    </lineage>
</organism>
<reference evidence="3 4" key="1">
    <citation type="journal article" date="2019" name="Int. J. Syst. Evol. Microbiol.">
        <title>The Global Catalogue of Microorganisms (GCM) 10K type strain sequencing project: providing services to taxonomists for standard genome sequencing and annotation.</title>
        <authorList>
            <consortium name="The Broad Institute Genomics Platform"/>
            <consortium name="The Broad Institute Genome Sequencing Center for Infectious Disease"/>
            <person name="Wu L."/>
            <person name="Ma J."/>
        </authorList>
    </citation>
    <scope>NUCLEOTIDE SEQUENCE [LARGE SCALE GENOMIC DNA]</scope>
    <source>
        <strain evidence="3 4">JCM 9383</strain>
    </source>
</reference>
<dbReference type="PANTHER" id="PTHR36115:SF6">
    <property type="entry name" value="PROLINE-RICH ANTIGEN HOMOLOG"/>
    <property type="match status" value="1"/>
</dbReference>
<keyword evidence="4" id="KW-1185">Reference proteome</keyword>
<protein>
    <submittedName>
        <fullName evidence="3">RDD family protein</fullName>
    </submittedName>
</protein>
<evidence type="ECO:0000256" key="1">
    <source>
        <dbReference type="SAM" id="MobiDB-lite"/>
    </source>
</evidence>
<feature type="compositionally biased region" description="Basic and acidic residues" evidence="1">
    <location>
        <begin position="11"/>
        <end position="29"/>
    </location>
</feature>